<gene>
    <name evidence="1" type="ORF">bsdtb5_23920</name>
</gene>
<protein>
    <submittedName>
        <fullName evidence="1">Uncharacterized protein</fullName>
    </submittedName>
</protein>
<proteinExistence type="predicted"/>
<reference evidence="1 2" key="1">
    <citation type="submission" date="2020-11" db="EMBL/GenBank/DDBJ databases">
        <title>Draft genome sequencing of a Lachnospiraceae strain isolated from anoxic soil subjected to BSD treatment.</title>
        <authorList>
            <person name="Uek A."/>
            <person name="Tonouchi A."/>
        </authorList>
    </citation>
    <scope>NUCLEOTIDE SEQUENCE [LARGE SCALE GENOMIC DNA]</scope>
    <source>
        <strain evidence="1 2">TB5</strain>
    </source>
</reference>
<name>A0A7R7EM86_9FIRM</name>
<organism evidence="1 2">
    <name type="scientific">Anaeromicropila herbilytica</name>
    <dbReference type="NCBI Taxonomy" id="2785025"/>
    <lineage>
        <taxon>Bacteria</taxon>
        <taxon>Bacillati</taxon>
        <taxon>Bacillota</taxon>
        <taxon>Clostridia</taxon>
        <taxon>Lachnospirales</taxon>
        <taxon>Lachnospiraceae</taxon>
        <taxon>Anaeromicropila</taxon>
    </lineage>
</organism>
<dbReference type="AlphaFoldDB" id="A0A7R7EM86"/>
<dbReference type="EMBL" id="AP024169">
    <property type="protein sequence ID" value="BCN31097.1"/>
    <property type="molecule type" value="Genomic_DNA"/>
</dbReference>
<sequence>MESVNIILFLDTMESYCEDLSQDKAFQWLILKWEWALIPLQHFIIML</sequence>
<dbReference type="Proteomes" id="UP000595897">
    <property type="component" value="Chromosome"/>
</dbReference>
<evidence type="ECO:0000313" key="2">
    <source>
        <dbReference type="Proteomes" id="UP000595897"/>
    </source>
</evidence>
<dbReference type="KEGG" id="ahb:bsdtb5_23920"/>
<accession>A0A7R7EM86</accession>
<keyword evidence="2" id="KW-1185">Reference proteome</keyword>
<evidence type="ECO:0000313" key="1">
    <source>
        <dbReference type="EMBL" id="BCN31097.1"/>
    </source>
</evidence>